<dbReference type="EMBL" id="CP069280">
    <property type="protein sequence ID" value="QRI52251.1"/>
    <property type="molecule type" value="Genomic_DNA"/>
</dbReference>
<accession>A0ABD7CGX7</accession>
<evidence type="ECO:0000313" key="2">
    <source>
        <dbReference type="Proteomes" id="UP000663464"/>
    </source>
</evidence>
<name>A0ABD7CGX7_CLOBO</name>
<evidence type="ECO:0000313" key="1">
    <source>
        <dbReference type="EMBL" id="QRI52251.1"/>
    </source>
</evidence>
<protein>
    <submittedName>
        <fullName evidence="1">DUF2313 domain-containing protein</fullName>
    </submittedName>
</protein>
<dbReference type="InterPro" id="IPR018755">
    <property type="entry name" value="Phage_Mu_Gp48"/>
</dbReference>
<dbReference type="RefSeq" id="WP_080292160.1">
    <property type="nucleotide sequence ID" value="NZ_CP069280.1"/>
</dbReference>
<organism evidence="1 2">
    <name type="scientific">Clostridium botulinum</name>
    <dbReference type="NCBI Taxonomy" id="1491"/>
    <lineage>
        <taxon>Bacteria</taxon>
        <taxon>Bacillati</taxon>
        <taxon>Bacillota</taxon>
        <taxon>Clostridia</taxon>
        <taxon>Eubacteriales</taxon>
        <taxon>Clostridiaceae</taxon>
        <taxon>Clostridium</taxon>
    </lineage>
</organism>
<proteinExistence type="predicted"/>
<dbReference type="Proteomes" id="UP000663464">
    <property type="component" value="Chromosome"/>
</dbReference>
<dbReference type="Pfam" id="PF10076">
    <property type="entry name" value="Phage_Mu_Gp48"/>
    <property type="match status" value="1"/>
</dbReference>
<sequence>MITSPKGKEMISYVSPIYQDSKIEQAIYEAIGSEWDNAEELVHEVLLQLHPQTATWGLVFWEQRLRLSTNLNEPLERRRRKVIAKRQSKHIINPERMAIILKNYTGADIEIIENIAPYTFEVKLTGREGFTKSLEDLYKEVKRIKPSHLSVRYKLISITESELFIGACTVCGEEITVYPWMPKDITSKGKVNIAMGSNAGLETITTYPKEG</sequence>
<reference evidence="1 2" key="1">
    <citation type="journal article" date="2014" name="J. Infect. Dis.">
        <title>Molecular characterization of a novel botulinum neurotoxin type H gene.</title>
        <authorList>
            <person name="Dover N."/>
            <person name="Barash J.R."/>
            <person name="Hill K.K."/>
            <person name="Xie G."/>
            <person name="Arnon S.S."/>
        </authorList>
    </citation>
    <scope>NUCLEOTIDE SEQUENCE [LARGE SCALE GENOMIC DNA]</scope>
    <source>
        <strain evidence="1 2">IBCA10-7060</strain>
    </source>
</reference>
<gene>
    <name evidence="1" type="ORF">JQS73_12515</name>
</gene>
<dbReference type="AlphaFoldDB" id="A0ABD7CGX7"/>